<gene>
    <name evidence="1" type="ORF">EVAR_20073_1</name>
</gene>
<dbReference type="Proteomes" id="UP000299102">
    <property type="component" value="Unassembled WGS sequence"/>
</dbReference>
<proteinExistence type="predicted"/>
<evidence type="ECO:0000313" key="1">
    <source>
        <dbReference type="EMBL" id="GBP26058.1"/>
    </source>
</evidence>
<keyword evidence="2" id="KW-1185">Reference proteome</keyword>
<organism evidence="1 2">
    <name type="scientific">Eumeta variegata</name>
    <name type="common">Bagworm moth</name>
    <name type="synonym">Eumeta japonica</name>
    <dbReference type="NCBI Taxonomy" id="151549"/>
    <lineage>
        <taxon>Eukaryota</taxon>
        <taxon>Metazoa</taxon>
        <taxon>Ecdysozoa</taxon>
        <taxon>Arthropoda</taxon>
        <taxon>Hexapoda</taxon>
        <taxon>Insecta</taxon>
        <taxon>Pterygota</taxon>
        <taxon>Neoptera</taxon>
        <taxon>Endopterygota</taxon>
        <taxon>Lepidoptera</taxon>
        <taxon>Glossata</taxon>
        <taxon>Ditrysia</taxon>
        <taxon>Tineoidea</taxon>
        <taxon>Psychidae</taxon>
        <taxon>Oiketicinae</taxon>
        <taxon>Eumeta</taxon>
    </lineage>
</organism>
<dbReference type="EMBL" id="BGZK01000175">
    <property type="protein sequence ID" value="GBP26058.1"/>
    <property type="molecule type" value="Genomic_DNA"/>
</dbReference>
<dbReference type="AlphaFoldDB" id="A0A4C1UI19"/>
<evidence type="ECO:0000313" key="2">
    <source>
        <dbReference type="Proteomes" id="UP000299102"/>
    </source>
</evidence>
<name>A0A4C1UI19_EUMVA</name>
<sequence length="183" mass="20152">MFTSREGKAERRARVGVWARRRDDLPCTEFIPTYDYNYTLLRTTRNEDTRKIFYNVPTKTLGVACVQNQIANGSERYLRTPVPEPAQECRRVASGAGDGNKSGGAVGVRDALVQFLDLYRRDVYANDCCSRMASCKQEKAFYNRSPFCLDNAPAACAGALPSGGARSAGVISFITPDCARSVS</sequence>
<accession>A0A4C1UI19</accession>
<reference evidence="1 2" key="1">
    <citation type="journal article" date="2019" name="Commun. Biol.">
        <title>The bagworm genome reveals a unique fibroin gene that provides high tensile strength.</title>
        <authorList>
            <person name="Kono N."/>
            <person name="Nakamura H."/>
            <person name="Ohtoshi R."/>
            <person name="Tomita M."/>
            <person name="Numata K."/>
            <person name="Arakawa K."/>
        </authorList>
    </citation>
    <scope>NUCLEOTIDE SEQUENCE [LARGE SCALE GENOMIC DNA]</scope>
</reference>
<comment type="caution">
    <text evidence="1">The sequence shown here is derived from an EMBL/GenBank/DDBJ whole genome shotgun (WGS) entry which is preliminary data.</text>
</comment>
<protein>
    <submittedName>
        <fullName evidence="1">Uncharacterized protein</fullName>
    </submittedName>
</protein>